<name>A0A2Z7A8A6_9LAMI</name>
<accession>A0A2Z7A8A6</accession>
<gene>
    <name evidence="2" type="ORF">F511_10777</name>
</gene>
<keyword evidence="2" id="KW-0808">Transferase</keyword>
<keyword evidence="2" id="KW-0489">Methyltransferase</keyword>
<feature type="region of interest" description="Disordered" evidence="1">
    <location>
        <begin position="205"/>
        <end position="229"/>
    </location>
</feature>
<dbReference type="EMBL" id="KV017636">
    <property type="protein sequence ID" value="KZV17948.1"/>
    <property type="molecule type" value="Genomic_DNA"/>
</dbReference>
<feature type="region of interest" description="Disordered" evidence="1">
    <location>
        <begin position="1"/>
        <end position="28"/>
    </location>
</feature>
<feature type="compositionally biased region" description="Basic and acidic residues" evidence="1">
    <location>
        <begin position="14"/>
        <end position="27"/>
    </location>
</feature>
<evidence type="ECO:0000256" key="1">
    <source>
        <dbReference type="SAM" id="MobiDB-lite"/>
    </source>
</evidence>
<evidence type="ECO:0000313" key="3">
    <source>
        <dbReference type="Proteomes" id="UP000250235"/>
    </source>
</evidence>
<evidence type="ECO:0000313" key="2">
    <source>
        <dbReference type="EMBL" id="KZV17948.1"/>
    </source>
</evidence>
<sequence>MGPISYIGPKTSRAARDRPEQNLEAKISRRNNLPEIVAGRRPLATHRTAASSRAMPRIVLPLTAHGRAPITRPPSSMVRNQRRNNCAGRWLATASHVHNNLRTVVDLHACSGAKLPATMRNGLHITVARWPCNAGHQITQRVCETSDAGRPLCAYRSDQIVDRSYDEVTLILMNRMFIHWTGPAPGPMGRFKSITPILSLEPRVAYNNSTPTNPRPKLAAAPSSKATRHRRLVPPPLAVIGLVPISLTRSFHLC</sequence>
<dbReference type="Proteomes" id="UP000250235">
    <property type="component" value="Unassembled WGS sequence"/>
</dbReference>
<reference evidence="2 3" key="1">
    <citation type="journal article" date="2015" name="Proc. Natl. Acad. Sci. U.S.A.">
        <title>The resurrection genome of Boea hygrometrica: A blueprint for survival of dehydration.</title>
        <authorList>
            <person name="Xiao L."/>
            <person name="Yang G."/>
            <person name="Zhang L."/>
            <person name="Yang X."/>
            <person name="Zhao S."/>
            <person name="Ji Z."/>
            <person name="Zhou Q."/>
            <person name="Hu M."/>
            <person name="Wang Y."/>
            <person name="Chen M."/>
            <person name="Xu Y."/>
            <person name="Jin H."/>
            <person name="Xiao X."/>
            <person name="Hu G."/>
            <person name="Bao F."/>
            <person name="Hu Y."/>
            <person name="Wan P."/>
            <person name="Li L."/>
            <person name="Deng X."/>
            <person name="Kuang T."/>
            <person name="Xiang C."/>
            <person name="Zhu J.K."/>
            <person name="Oliver M.J."/>
            <person name="He Y."/>
        </authorList>
    </citation>
    <scope>NUCLEOTIDE SEQUENCE [LARGE SCALE GENOMIC DNA]</scope>
    <source>
        <strain evidence="3">cv. XS01</strain>
    </source>
</reference>
<keyword evidence="3" id="KW-1185">Reference proteome</keyword>
<organism evidence="2 3">
    <name type="scientific">Dorcoceras hygrometricum</name>
    <dbReference type="NCBI Taxonomy" id="472368"/>
    <lineage>
        <taxon>Eukaryota</taxon>
        <taxon>Viridiplantae</taxon>
        <taxon>Streptophyta</taxon>
        <taxon>Embryophyta</taxon>
        <taxon>Tracheophyta</taxon>
        <taxon>Spermatophyta</taxon>
        <taxon>Magnoliopsida</taxon>
        <taxon>eudicotyledons</taxon>
        <taxon>Gunneridae</taxon>
        <taxon>Pentapetalae</taxon>
        <taxon>asterids</taxon>
        <taxon>lamiids</taxon>
        <taxon>Lamiales</taxon>
        <taxon>Gesneriaceae</taxon>
        <taxon>Didymocarpoideae</taxon>
        <taxon>Trichosporeae</taxon>
        <taxon>Loxocarpinae</taxon>
        <taxon>Dorcoceras</taxon>
    </lineage>
</organism>
<dbReference type="GO" id="GO:0032259">
    <property type="term" value="P:methylation"/>
    <property type="evidence" value="ECO:0007669"/>
    <property type="project" value="UniProtKB-KW"/>
</dbReference>
<dbReference type="AlphaFoldDB" id="A0A2Z7A8A6"/>
<protein>
    <submittedName>
        <fullName evidence="2">Lysine-specific histone demethylase 13</fullName>
    </submittedName>
</protein>
<dbReference type="GO" id="GO:0008168">
    <property type="term" value="F:methyltransferase activity"/>
    <property type="evidence" value="ECO:0007669"/>
    <property type="project" value="UniProtKB-KW"/>
</dbReference>
<proteinExistence type="predicted"/>